<keyword evidence="2 3" id="KW-0238">DNA-binding</keyword>
<proteinExistence type="predicted"/>
<dbReference type="PROSITE" id="PS50977">
    <property type="entry name" value="HTH_TETR_2"/>
    <property type="match status" value="1"/>
</dbReference>
<dbReference type="PRINTS" id="PR00455">
    <property type="entry name" value="HTHTETR"/>
</dbReference>
<sequence>MSPRKSSQEELSKAIILDVARDLFASNGYASLSMRKIANVLQCSHGAIYYHFKNKAEIFYEIVEHDFEKLDQELHDVMSDRTTTSDEKLFLLLYRYIKFGLTNQNHYEVMFLIRDEDVKSYLQEGPNKSLQLFGEAISSLVAKPITSKEIYSIFLSLHGFVTHFCRAETNFEDIKDLSKSHAQFLIKALH</sequence>
<dbReference type="AlphaFoldDB" id="A0A9C7G7P7"/>
<keyword evidence="1" id="KW-0678">Repressor</keyword>
<dbReference type="InterPro" id="IPR001647">
    <property type="entry name" value="HTH_TetR"/>
</dbReference>
<evidence type="ECO:0000259" key="4">
    <source>
        <dbReference type="PROSITE" id="PS50977"/>
    </source>
</evidence>
<reference evidence="5" key="1">
    <citation type="submission" date="2021-10" db="EMBL/GenBank/DDBJ databases">
        <authorList>
            <person name="Criscuolo A."/>
        </authorList>
    </citation>
    <scope>NUCLEOTIDE SEQUENCE</scope>
    <source>
        <strain evidence="5">CIP111885</strain>
    </source>
</reference>
<dbReference type="Pfam" id="PF00440">
    <property type="entry name" value="TetR_N"/>
    <property type="match status" value="1"/>
</dbReference>
<dbReference type="GO" id="GO:0003677">
    <property type="term" value="F:DNA binding"/>
    <property type="evidence" value="ECO:0007669"/>
    <property type="project" value="UniProtKB-UniRule"/>
</dbReference>
<accession>A0A9C7G7P7</accession>
<dbReference type="Proteomes" id="UP000789845">
    <property type="component" value="Unassembled WGS sequence"/>
</dbReference>
<organism evidence="5 6">
    <name type="scientific">Pseudoneobacillus rhizosphaerae</name>
    <dbReference type="NCBI Taxonomy" id="2880968"/>
    <lineage>
        <taxon>Bacteria</taxon>
        <taxon>Bacillati</taxon>
        <taxon>Bacillota</taxon>
        <taxon>Bacilli</taxon>
        <taxon>Bacillales</taxon>
        <taxon>Bacillaceae</taxon>
        <taxon>Pseudoneobacillus</taxon>
    </lineage>
</organism>
<gene>
    <name evidence="5" type="ORF">NEOCIP111885_00793</name>
</gene>
<dbReference type="InterPro" id="IPR009057">
    <property type="entry name" value="Homeodomain-like_sf"/>
</dbReference>
<evidence type="ECO:0000313" key="5">
    <source>
        <dbReference type="EMBL" id="CAG9607103.1"/>
    </source>
</evidence>
<evidence type="ECO:0000256" key="1">
    <source>
        <dbReference type="ARBA" id="ARBA00022491"/>
    </source>
</evidence>
<feature type="domain" description="HTH tetR-type" evidence="4">
    <location>
        <begin position="10"/>
        <end position="70"/>
    </location>
</feature>
<dbReference type="SUPFAM" id="SSF46689">
    <property type="entry name" value="Homeodomain-like"/>
    <property type="match status" value="1"/>
</dbReference>
<evidence type="ECO:0000313" key="6">
    <source>
        <dbReference type="Proteomes" id="UP000789845"/>
    </source>
</evidence>
<keyword evidence="6" id="KW-1185">Reference proteome</keyword>
<comment type="caution">
    <text evidence="5">The sequence shown here is derived from an EMBL/GenBank/DDBJ whole genome shotgun (WGS) entry which is preliminary data.</text>
</comment>
<evidence type="ECO:0000256" key="3">
    <source>
        <dbReference type="PROSITE-ProRule" id="PRU00335"/>
    </source>
</evidence>
<name>A0A9C7G7P7_9BACI</name>
<dbReference type="InterPro" id="IPR050624">
    <property type="entry name" value="HTH-type_Tx_Regulator"/>
</dbReference>
<dbReference type="RefSeq" id="WP_230495383.1">
    <property type="nucleotide sequence ID" value="NZ_CAKJTG010000004.1"/>
</dbReference>
<dbReference type="PANTHER" id="PTHR43479:SF11">
    <property type="entry name" value="ACREF_ENVCD OPERON REPRESSOR-RELATED"/>
    <property type="match status" value="1"/>
</dbReference>
<evidence type="ECO:0000256" key="2">
    <source>
        <dbReference type="ARBA" id="ARBA00023125"/>
    </source>
</evidence>
<protein>
    <recommendedName>
        <fullName evidence="4">HTH tetR-type domain-containing protein</fullName>
    </recommendedName>
</protein>
<feature type="DNA-binding region" description="H-T-H motif" evidence="3">
    <location>
        <begin position="33"/>
        <end position="52"/>
    </location>
</feature>
<dbReference type="EMBL" id="CAKJTG010000004">
    <property type="protein sequence ID" value="CAG9607103.1"/>
    <property type="molecule type" value="Genomic_DNA"/>
</dbReference>
<dbReference type="PANTHER" id="PTHR43479">
    <property type="entry name" value="ACREF/ENVCD OPERON REPRESSOR-RELATED"/>
    <property type="match status" value="1"/>
</dbReference>
<dbReference type="Gene3D" id="1.10.357.10">
    <property type="entry name" value="Tetracycline Repressor, domain 2"/>
    <property type="match status" value="1"/>
</dbReference>